<feature type="domain" description="DDE-1" evidence="2">
    <location>
        <begin position="66"/>
        <end position="164"/>
    </location>
</feature>
<evidence type="ECO:0000259" key="2">
    <source>
        <dbReference type="Pfam" id="PF03184"/>
    </source>
</evidence>
<sequence length="535" mass="57695">MGMERPQPQDGVPNPFSPAGATGARYGRARPQMLERTCIHKEAKSMPGFKALKDRIIVLLRGSVAGCKLKPFVIWHSENPRALNTLQTSSFIASFTQGPDTFLNCYASEMEYCLENDIPLKILLIIDSAPGHPPCIGNHPKTKLFFLPSDTISLIQLMDQGIISIVAFKGPQLALIARLRPSGQGRKPLAEAWALGRDPQLAWITCKGSQLAPLEGSTPSQGLKPLAEAWALGRDSQLAPITLRSPGSAPTAKAASLWPRLGLWAGPPAGSIPRSIQGQGLKLLFEAWALVRDPQLAPITAGDPSWFQWPNSTPSQCRKPLAEARALDRDPQLAPIACRGPQLALITCGGPLLALIFPSDLQLQYPSSNNCSPRLQPSWLGVFAYSLSDWPVGVASGRGLTVVGKLRLASHMRLFGPLSVALPQNTMAWPLFPICWQPHSHHCCSHALTALALLTPTDGAERLEPVSAVGVSGAGTVSRCEWWLWCRLWVRVEAATSPIAPQEQGEVEVEKPSGAVGAGSRCSHLLMALSNQDRC</sequence>
<feature type="region of interest" description="Disordered" evidence="1">
    <location>
        <begin position="1"/>
        <end position="23"/>
    </location>
</feature>
<dbReference type="InterPro" id="IPR050863">
    <property type="entry name" value="CenT-Element_Derived"/>
</dbReference>
<comment type="caution">
    <text evidence="3">The sequence shown here is derived from an EMBL/GenBank/DDBJ whole genome shotgun (WGS) entry which is preliminary data.</text>
</comment>
<dbReference type="GO" id="GO:0005634">
    <property type="term" value="C:nucleus"/>
    <property type="evidence" value="ECO:0007669"/>
    <property type="project" value="TreeGrafter"/>
</dbReference>
<proteinExistence type="predicted"/>
<dbReference type="EMBL" id="JAULJE010000009">
    <property type="protein sequence ID" value="KAK1339298.1"/>
    <property type="molecule type" value="Genomic_DNA"/>
</dbReference>
<accession>A0AA40LPJ4</accession>
<evidence type="ECO:0000256" key="1">
    <source>
        <dbReference type="SAM" id="MobiDB-lite"/>
    </source>
</evidence>
<protein>
    <recommendedName>
        <fullName evidence="2">DDE-1 domain-containing protein</fullName>
    </recommendedName>
</protein>
<dbReference type="PANTHER" id="PTHR19303:SF26">
    <property type="entry name" value="TIGGER TRANSPOSABLE ELEMENT-DERIVED PROTEIN 1"/>
    <property type="match status" value="1"/>
</dbReference>
<organism evidence="3 4">
    <name type="scientific">Cnephaeus nilssonii</name>
    <name type="common">Northern bat</name>
    <name type="synonym">Eptesicus nilssonii</name>
    <dbReference type="NCBI Taxonomy" id="3371016"/>
    <lineage>
        <taxon>Eukaryota</taxon>
        <taxon>Metazoa</taxon>
        <taxon>Chordata</taxon>
        <taxon>Craniata</taxon>
        <taxon>Vertebrata</taxon>
        <taxon>Euteleostomi</taxon>
        <taxon>Mammalia</taxon>
        <taxon>Eutheria</taxon>
        <taxon>Laurasiatheria</taxon>
        <taxon>Chiroptera</taxon>
        <taxon>Yangochiroptera</taxon>
        <taxon>Vespertilionidae</taxon>
        <taxon>Cnephaeus</taxon>
    </lineage>
</organism>
<dbReference type="GO" id="GO:0003677">
    <property type="term" value="F:DNA binding"/>
    <property type="evidence" value="ECO:0007669"/>
    <property type="project" value="TreeGrafter"/>
</dbReference>
<dbReference type="AlphaFoldDB" id="A0AA40LPJ4"/>
<dbReference type="Pfam" id="PF03184">
    <property type="entry name" value="DDE_1"/>
    <property type="match status" value="1"/>
</dbReference>
<gene>
    <name evidence="3" type="ORF">QTO34_019979</name>
</gene>
<dbReference type="InterPro" id="IPR004875">
    <property type="entry name" value="DDE_SF_endonuclease_dom"/>
</dbReference>
<evidence type="ECO:0000313" key="4">
    <source>
        <dbReference type="Proteomes" id="UP001177744"/>
    </source>
</evidence>
<dbReference type="PANTHER" id="PTHR19303">
    <property type="entry name" value="TRANSPOSON"/>
    <property type="match status" value="1"/>
</dbReference>
<name>A0AA40LPJ4_CNENI</name>
<reference evidence="3" key="1">
    <citation type="submission" date="2023-06" db="EMBL/GenBank/DDBJ databases">
        <title>Reference genome for the Northern bat (Eptesicus nilssonii), a most northern bat species.</title>
        <authorList>
            <person name="Laine V.N."/>
            <person name="Pulliainen A.T."/>
            <person name="Lilley T.M."/>
        </authorList>
    </citation>
    <scope>NUCLEOTIDE SEQUENCE</scope>
    <source>
        <strain evidence="3">BLF_Eptnil</strain>
        <tissue evidence="3">Kidney</tissue>
    </source>
</reference>
<evidence type="ECO:0000313" key="3">
    <source>
        <dbReference type="EMBL" id="KAK1339298.1"/>
    </source>
</evidence>
<dbReference type="Proteomes" id="UP001177744">
    <property type="component" value="Unassembled WGS sequence"/>
</dbReference>
<keyword evidence="4" id="KW-1185">Reference proteome</keyword>